<reference evidence="1 2" key="1">
    <citation type="submission" date="2023-11" db="EMBL/GenBank/DDBJ databases">
        <authorList>
            <person name="Cook R."/>
            <person name="Crisci M."/>
            <person name="Pye H."/>
            <person name="Adriaenssens E."/>
            <person name="Santini J."/>
        </authorList>
    </citation>
    <scope>NUCLEOTIDE SEQUENCE [LARGE SCALE GENOMIC DNA]</scope>
    <source>
        <strain evidence="1">Lak_Megaphage_RVC_JS4_GC31</strain>
    </source>
</reference>
<keyword evidence="2" id="KW-1185">Reference proteome</keyword>
<evidence type="ECO:0000313" key="2">
    <source>
        <dbReference type="Proteomes" id="UP001349343"/>
    </source>
</evidence>
<proteinExistence type="predicted"/>
<protein>
    <submittedName>
        <fullName evidence="1">Uncharacterized protein</fullName>
    </submittedName>
</protein>
<dbReference type="Proteomes" id="UP001349343">
    <property type="component" value="Segment"/>
</dbReference>
<name>A0ABZ0Z1U2_9CAUD</name>
<accession>A0ABZ0Z1U2</accession>
<dbReference type="EMBL" id="OR769222">
    <property type="protein sequence ID" value="WQJ53011.1"/>
    <property type="molecule type" value="Genomic_DNA"/>
</dbReference>
<sequence length="73" mass="8950">MLKFKHKIRQGIEILPTKPYDGTIIPFENISCVIIEEEHCKFRIMTKQNRALTFSMEYYETFRKNYMEWLNNK</sequence>
<evidence type="ECO:0000313" key="1">
    <source>
        <dbReference type="EMBL" id="WQJ53011.1"/>
    </source>
</evidence>
<organism evidence="1 2">
    <name type="scientific">phage Lak_Megaphage_RVC_JS4_GC31</name>
    <dbReference type="NCBI Taxonomy" id="3109228"/>
    <lineage>
        <taxon>Viruses</taxon>
        <taxon>Duplodnaviria</taxon>
        <taxon>Heunggongvirae</taxon>
        <taxon>Uroviricota</taxon>
        <taxon>Caudoviricetes</taxon>
        <taxon>Caudoviricetes code 15 clade</taxon>
    </lineage>
</organism>